<comment type="subcellular location">
    <subcellularLocation>
        <location evidence="7">Cell membrane</location>
        <topology evidence="7">Peripheral membrane protein</topology>
    </subcellularLocation>
    <subcellularLocation>
        <location evidence="1">Membrane</location>
    </subcellularLocation>
</comment>
<keyword evidence="2 7" id="KW-0813">Transport</keyword>
<keyword evidence="7" id="KW-0139">CF(1)</keyword>
<keyword evidence="6 7" id="KW-0066">ATP synthesis</keyword>
<proteinExistence type="inferred from homology"/>
<sequence length="272" mass="30076">MKTIGALQSVPFSGELGDALALPHADAMKVAEEIFALSDLVKTDARLRRALTDPSRNAEDKTQLAHSLFNAHMSAPGLQVLEALVSAHWTKPEDLHDAAEVLGILAVLTDALRAGALEEVNDELFETRRFLAAERDLRLTLSDMSTGTPHERANLATRLFSARLSRWSMRLLRRAVGRSRHGRLLNNLRRFAEWAATLQNKLLVTVESAVDMTPEQVTRLRRLLEQRFERDITLSISVEPGVVGGFRLRANTTAIDASLAARIADMKRSLAG</sequence>
<comment type="function">
    <text evidence="7">This protein is part of the stalk that links CF(0) to CF(1). It either transmits conformational changes from CF(0) to CF(1) or is implicated in proton conduction.</text>
</comment>
<comment type="similarity">
    <text evidence="7">Belongs to the ATPase delta chain family.</text>
</comment>
<dbReference type="NCBIfam" id="NF009967">
    <property type="entry name" value="PRK13430.1"/>
    <property type="match status" value="1"/>
</dbReference>
<evidence type="ECO:0000313" key="8">
    <source>
        <dbReference type="EMBL" id="ENO17753.1"/>
    </source>
</evidence>
<keyword evidence="8" id="KW-0378">Hydrolase</keyword>
<dbReference type="PANTHER" id="PTHR11910">
    <property type="entry name" value="ATP SYNTHASE DELTA CHAIN"/>
    <property type="match status" value="1"/>
</dbReference>
<gene>
    <name evidence="7" type="primary">atpH</name>
    <name evidence="8" type="ORF">HMPREF9004_1663</name>
</gene>
<accession>N6X9E7</accession>
<dbReference type="OrthoDB" id="5242917at2"/>
<name>N6X9E7_9ACTO</name>
<dbReference type="HAMAP" id="MF_01416">
    <property type="entry name" value="ATP_synth_delta_bact"/>
    <property type="match status" value="1"/>
</dbReference>
<dbReference type="PATRIC" id="fig|888050.3.peg.1597"/>
<evidence type="ECO:0000313" key="9">
    <source>
        <dbReference type="Proteomes" id="UP000013015"/>
    </source>
</evidence>
<keyword evidence="7" id="KW-1003">Cell membrane</keyword>
<keyword evidence="5 7" id="KW-0472">Membrane</keyword>
<dbReference type="GO" id="GO:0005886">
    <property type="term" value="C:plasma membrane"/>
    <property type="evidence" value="ECO:0007669"/>
    <property type="project" value="UniProtKB-SubCell"/>
</dbReference>
<comment type="function">
    <text evidence="7">F(1)F(0) ATP synthase produces ATP from ADP in the presence of a proton or sodium gradient. F-type ATPases consist of two structural domains, F(1) containing the extramembraneous catalytic core and F(0) containing the membrane proton channel, linked together by a central stalk and a peripheral stalk. During catalysis, ATP synthesis in the catalytic domain of F(1) is coupled via a rotary mechanism of the central stalk subunits to proton translocation.</text>
</comment>
<dbReference type="Pfam" id="PF00213">
    <property type="entry name" value="OSCP"/>
    <property type="match status" value="1"/>
</dbReference>
<evidence type="ECO:0000256" key="1">
    <source>
        <dbReference type="ARBA" id="ARBA00004370"/>
    </source>
</evidence>
<keyword evidence="4 7" id="KW-0406">Ion transport</keyword>
<dbReference type="eggNOG" id="COG0712">
    <property type="taxonomic scope" value="Bacteria"/>
</dbReference>
<evidence type="ECO:0000256" key="5">
    <source>
        <dbReference type="ARBA" id="ARBA00023136"/>
    </source>
</evidence>
<evidence type="ECO:0000256" key="4">
    <source>
        <dbReference type="ARBA" id="ARBA00023065"/>
    </source>
</evidence>
<evidence type="ECO:0000256" key="6">
    <source>
        <dbReference type="ARBA" id="ARBA00023310"/>
    </source>
</evidence>
<dbReference type="InterPro" id="IPR000711">
    <property type="entry name" value="ATPase_OSCP/dsu"/>
</dbReference>
<dbReference type="AlphaFoldDB" id="N6X9E7"/>
<organism evidence="8 9">
    <name type="scientific">Schaalia cardiffensis F0333</name>
    <dbReference type="NCBI Taxonomy" id="888050"/>
    <lineage>
        <taxon>Bacteria</taxon>
        <taxon>Bacillati</taxon>
        <taxon>Actinomycetota</taxon>
        <taxon>Actinomycetes</taxon>
        <taxon>Actinomycetales</taxon>
        <taxon>Actinomycetaceae</taxon>
        <taxon>Schaalia</taxon>
    </lineage>
</organism>
<evidence type="ECO:0000256" key="2">
    <source>
        <dbReference type="ARBA" id="ARBA00022448"/>
    </source>
</evidence>
<evidence type="ECO:0000256" key="3">
    <source>
        <dbReference type="ARBA" id="ARBA00022781"/>
    </source>
</evidence>
<dbReference type="STRING" id="888050.HMPREF9004_1663"/>
<comment type="caution">
    <text evidence="8">The sequence shown here is derived from an EMBL/GenBank/DDBJ whole genome shotgun (WGS) entry which is preliminary data.</text>
</comment>
<dbReference type="GO" id="GO:0016787">
    <property type="term" value="F:hydrolase activity"/>
    <property type="evidence" value="ECO:0007669"/>
    <property type="project" value="UniProtKB-KW"/>
</dbReference>
<reference evidence="8 9" key="1">
    <citation type="submission" date="2013-03" db="EMBL/GenBank/DDBJ databases">
        <title>Reference genome for the Human Microbiome Project.</title>
        <authorList>
            <person name="Aqrawi P."/>
            <person name="Ayvaz T."/>
            <person name="Bess C."/>
            <person name="Blankenburg K."/>
            <person name="Coyle M."/>
            <person name="Deng J."/>
            <person name="Forbes L."/>
            <person name="Fowler G."/>
            <person name="Francisco L."/>
            <person name="Fu Q."/>
            <person name="Gibbs R."/>
            <person name="Gross S."/>
            <person name="Gubbala S."/>
            <person name="Hale W."/>
            <person name="Hemphill L."/>
            <person name="Highlander S."/>
            <person name="Hirani K."/>
            <person name="Jackson L."/>
            <person name="Jakkamsetti A."/>
            <person name="Javaid M."/>
            <person name="Jayaseelan J.C."/>
            <person name="Jiang H."/>
            <person name="Joshi V."/>
            <person name="Korchina V."/>
            <person name="Kovar C."/>
            <person name="Lara F."/>
            <person name="Lee S."/>
            <person name="Liu Y."/>
            <person name="Mata R."/>
            <person name="Mathew T."/>
            <person name="Munidasa M."/>
            <person name="Muzny D."/>
            <person name="Nazareth L."/>
            <person name="Ngo R."/>
            <person name="Nguyen L."/>
            <person name="Nguyen N."/>
            <person name="Okwuonu G."/>
            <person name="Ongeri F."/>
            <person name="Palculict T."/>
            <person name="Patil S."/>
            <person name="Petrosino J."/>
            <person name="Pham C."/>
            <person name="Pham P."/>
            <person name="Pu L.-L."/>
            <person name="Qin X."/>
            <person name="Qu J."/>
            <person name="Reid J."/>
            <person name="Ross M."/>
            <person name="Ruth R."/>
            <person name="Saada N."/>
            <person name="San Lucas F."/>
            <person name="Santibanez J."/>
            <person name="Shang Y."/>
            <person name="Simmons D."/>
            <person name="Song X.-Z."/>
            <person name="Tang L.-Y."/>
            <person name="Thornton R."/>
            <person name="Warren J."/>
            <person name="Weissenberger G."/>
            <person name="Wilczek-Boney K."/>
            <person name="Worley K."/>
            <person name="Youmans B."/>
            <person name="Zhang J."/>
            <person name="Zhang L."/>
            <person name="Zhao Z."/>
            <person name="Zhou C."/>
            <person name="Zhu D."/>
            <person name="Zhu Y."/>
        </authorList>
    </citation>
    <scope>NUCLEOTIDE SEQUENCE [LARGE SCALE GENOMIC DNA]</scope>
    <source>
        <strain evidence="8 9">F0333</strain>
    </source>
</reference>
<keyword evidence="9" id="KW-1185">Reference proteome</keyword>
<dbReference type="RefSeq" id="WP_005964331.1">
    <property type="nucleotide sequence ID" value="NZ_CP040505.1"/>
</dbReference>
<dbReference type="GO" id="GO:0045259">
    <property type="term" value="C:proton-transporting ATP synthase complex"/>
    <property type="evidence" value="ECO:0007669"/>
    <property type="project" value="UniProtKB-KW"/>
</dbReference>
<dbReference type="HOGENOM" id="CLU_088880_0_0_11"/>
<dbReference type="GO" id="GO:0046933">
    <property type="term" value="F:proton-transporting ATP synthase activity, rotational mechanism"/>
    <property type="evidence" value="ECO:0007669"/>
    <property type="project" value="UniProtKB-UniRule"/>
</dbReference>
<protein>
    <recommendedName>
        <fullName evidence="7">ATP synthase subunit delta</fullName>
    </recommendedName>
    <alternativeName>
        <fullName evidence="7">ATP synthase F(1) sector subunit delta</fullName>
    </alternativeName>
    <alternativeName>
        <fullName evidence="7">F-type ATPase subunit delta</fullName>
        <shortName evidence="7">F-ATPase subunit delta</shortName>
    </alternativeName>
</protein>
<keyword evidence="3 7" id="KW-0375">Hydrogen ion transport</keyword>
<dbReference type="EMBL" id="AQHZ01000024">
    <property type="protein sequence ID" value="ENO17753.1"/>
    <property type="molecule type" value="Genomic_DNA"/>
</dbReference>
<dbReference type="Proteomes" id="UP000013015">
    <property type="component" value="Unassembled WGS sequence"/>
</dbReference>
<evidence type="ECO:0000256" key="7">
    <source>
        <dbReference type="HAMAP-Rule" id="MF_01416"/>
    </source>
</evidence>